<sequence length="63" mass="7644">MRLTHPYTHNSVKWHTYKLMAGLRHWVDYSSVAIHPGQTPYYRTTRWEYIRAHERENATISDI</sequence>
<keyword evidence="2" id="KW-1185">Reference proteome</keyword>
<gene>
    <name evidence="1" type="ORF">WN55_06344</name>
</gene>
<accession>A0A154PQF4</accession>
<reference evidence="1 2" key="1">
    <citation type="submission" date="2015-07" db="EMBL/GenBank/DDBJ databases">
        <title>The genome of Dufourea novaeangliae.</title>
        <authorList>
            <person name="Pan H."/>
            <person name="Kapheim K."/>
        </authorList>
    </citation>
    <scope>NUCLEOTIDE SEQUENCE [LARGE SCALE GENOMIC DNA]</scope>
    <source>
        <strain evidence="1">0120121106</strain>
        <tissue evidence="1">Whole body</tissue>
    </source>
</reference>
<dbReference type="EMBL" id="KQ435037">
    <property type="protein sequence ID" value="KZC14112.1"/>
    <property type="molecule type" value="Genomic_DNA"/>
</dbReference>
<evidence type="ECO:0000313" key="1">
    <source>
        <dbReference type="EMBL" id="KZC14112.1"/>
    </source>
</evidence>
<dbReference type="AlphaFoldDB" id="A0A154PQF4"/>
<name>A0A154PQF4_DUFNO</name>
<organism evidence="1 2">
    <name type="scientific">Dufourea novaeangliae</name>
    <name type="common">Sweat bee</name>
    <dbReference type="NCBI Taxonomy" id="178035"/>
    <lineage>
        <taxon>Eukaryota</taxon>
        <taxon>Metazoa</taxon>
        <taxon>Ecdysozoa</taxon>
        <taxon>Arthropoda</taxon>
        <taxon>Hexapoda</taxon>
        <taxon>Insecta</taxon>
        <taxon>Pterygota</taxon>
        <taxon>Neoptera</taxon>
        <taxon>Endopterygota</taxon>
        <taxon>Hymenoptera</taxon>
        <taxon>Apocrita</taxon>
        <taxon>Aculeata</taxon>
        <taxon>Apoidea</taxon>
        <taxon>Anthophila</taxon>
        <taxon>Halictidae</taxon>
        <taxon>Rophitinae</taxon>
        <taxon>Dufourea</taxon>
    </lineage>
</organism>
<evidence type="ECO:0000313" key="2">
    <source>
        <dbReference type="Proteomes" id="UP000076502"/>
    </source>
</evidence>
<dbReference type="Proteomes" id="UP000076502">
    <property type="component" value="Unassembled WGS sequence"/>
</dbReference>
<protein>
    <submittedName>
        <fullName evidence="1">Uncharacterized protein</fullName>
    </submittedName>
</protein>
<proteinExistence type="predicted"/>